<dbReference type="Pfam" id="PF07944">
    <property type="entry name" value="Beta-AFase-like_GH127_cat"/>
    <property type="match status" value="1"/>
</dbReference>
<evidence type="ECO:0000259" key="1">
    <source>
        <dbReference type="Pfam" id="PF07944"/>
    </source>
</evidence>
<comment type="caution">
    <text evidence="4">The sequence shown here is derived from an EMBL/GenBank/DDBJ whole genome shotgun (WGS) entry which is preliminary data.</text>
</comment>
<dbReference type="AlphaFoldDB" id="A0A852TNU4"/>
<dbReference type="InterPro" id="IPR046544">
    <property type="entry name" value="GH146_SB_dom"/>
</dbReference>
<evidence type="ECO:0000259" key="3">
    <source>
        <dbReference type="Pfam" id="PF20736"/>
    </source>
</evidence>
<gene>
    <name evidence="4" type="ORF">F4694_005974</name>
</gene>
<feature type="domain" description="Glycoside hydrolase GH146 substrate-binding" evidence="2">
    <location>
        <begin position="623"/>
        <end position="756"/>
    </location>
</feature>
<dbReference type="GO" id="GO:0005975">
    <property type="term" value="P:carbohydrate metabolic process"/>
    <property type="evidence" value="ECO:0007669"/>
    <property type="project" value="InterPro"/>
</dbReference>
<dbReference type="EMBL" id="JACCBX010000018">
    <property type="protein sequence ID" value="NYE09117.1"/>
    <property type="molecule type" value="Genomic_DNA"/>
</dbReference>
<sequence>MLSTNQVNVNRKLKEFDLKDVRITGGPLKHAMELNKEYLLKLEPDRLLSRFREYAGLQPKAASYEGWEVQGISGHTLGHYLSAAAMMAAANDDSVFNQRVDYIVDELEVCQKAHGTGYISGIPRGKEIFEEVKAGDIRSQGFDLNGGWVPLYSIHKLFAGLRDAFKFANNNKALQVETKLGLWLNDVFENLNEQQVQEVLKCEYGGMSEVLVDLAEDTGDERFWRLSQLFYHKELLDSLAAEKDVLAGRHANTQIPKIIGAARQYEISNNESYRRISEFFWKQVVHHHSYVIGGNSMNEHFGEPDKLTDRLGANTCETCNSYNMLKLTRHLIQWNGLAEQGDFYERVLYNHILASQHPQEGTVTYFVSLDMGGHKVYNSQFNDFTCCVGTGMENHSSYGSGIYFYNDQSLVVNQYIPSKLNWSEKGVIVHQETTYPETGSIKLVVESTDSNQFSLSVRYPYWAEKGMNVKVNGEPYNHDSKPSSFITIDRVWENGDTVELDIPMTVRVETMNDNPNRIAFMNGPLVLAGDLGPIQQDKSAKEILFTPVLVTSESSLLNRIVPVSENNHHFDMNELGYPRDVRLFPFYQMHDRSTSVYWDVFTEEKWKEAELSYKASVEKEHELKLRTVDFVQPGEMQPERDHEFEGEHVGYGVQSNRKYRDTWPNGHFSFALKVHSNQQNHLFVMYTKEIETMNSFAITIDGVELENGKVELAELNTFVQVKYEIPKQTTAGKEQIKVTFRAHEGQKVPKVFGIRVVKE</sequence>
<dbReference type="Pfam" id="PF20620">
    <property type="entry name" value="DUF6805"/>
    <property type="match status" value="1"/>
</dbReference>
<dbReference type="SUPFAM" id="SSF48208">
    <property type="entry name" value="Six-hairpin glycosidases"/>
    <property type="match status" value="1"/>
</dbReference>
<evidence type="ECO:0000313" key="5">
    <source>
        <dbReference type="Proteomes" id="UP000548423"/>
    </source>
</evidence>
<dbReference type="InterPro" id="IPR008928">
    <property type="entry name" value="6-hairpin_glycosidase_sf"/>
</dbReference>
<dbReference type="InterPro" id="IPR012878">
    <property type="entry name" value="Beta-AFase-like_GH127_cat"/>
</dbReference>
<feature type="domain" description="Non-reducing end beta-L-arabinofuranosidase-like GH127 catalytic" evidence="1">
    <location>
        <begin position="20"/>
        <end position="399"/>
    </location>
</feature>
<evidence type="ECO:0000313" key="4">
    <source>
        <dbReference type="EMBL" id="NYE09117.1"/>
    </source>
</evidence>
<reference evidence="5" key="2">
    <citation type="submission" date="2020-08" db="EMBL/GenBank/DDBJ databases">
        <title>The Agave Microbiome: Exploring the role of microbial communities in plant adaptations to desert environments.</title>
        <authorList>
            <person name="Partida-Martinez L.P."/>
        </authorList>
    </citation>
    <scope>NUCLEOTIDE SEQUENCE [LARGE SCALE GENOMIC DNA]</scope>
    <source>
        <strain evidence="5">AT2.8</strain>
    </source>
</reference>
<protein>
    <recommendedName>
        <fullName evidence="6">Glycosyl hydrolase</fullName>
    </recommendedName>
</protein>
<evidence type="ECO:0000259" key="2">
    <source>
        <dbReference type="Pfam" id="PF20620"/>
    </source>
</evidence>
<dbReference type="Proteomes" id="UP000548423">
    <property type="component" value="Unassembled WGS sequence"/>
</dbReference>
<feature type="domain" description="Non-reducing end beta-L-arabinofuranosidase-like GH127 middle" evidence="3">
    <location>
        <begin position="410"/>
        <end position="504"/>
    </location>
</feature>
<proteinExistence type="predicted"/>
<dbReference type="InterPro" id="IPR049046">
    <property type="entry name" value="Beta-AFase-like_GH127_middle"/>
</dbReference>
<name>A0A852TNU4_9BACI</name>
<accession>A0A852TNU4</accession>
<reference evidence="5" key="1">
    <citation type="submission" date="2020-07" db="EMBL/GenBank/DDBJ databases">
        <authorList>
            <person name="Partida-Martinez L."/>
            <person name="Huntemann M."/>
            <person name="Clum A."/>
            <person name="Wang J."/>
            <person name="Palaniappan K."/>
            <person name="Ritter S."/>
            <person name="Chen I.-M."/>
            <person name="Stamatis D."/>
            <person name="Reddy T."/>
            <person name="O'Malley R."/>
            <person name="Daum C."/>
            <person name="Shapiro N."/>
            <person name="Ivanova N."/>
            <person name="Kyrpides N."/>
            <person name="Woyke T."/>
        </authorList>
    </citation>
    <scope>NUCLEOTIDE SEQUENCE [LARGE SCALE GENOMIC DNA]</scope>
    <source>
        <strain evidence="5">AT2.8</strain>
    </source>
</reference>
<dbReference type="Pfam" id="PF20736">
    <property type="entry name" value="Glyco_hydro127M"/>
    <property type="match status" value="1"/>
</dbReference>
<dbReference type="PANTHER" id="PTHR31151">
    <property type="entry name" value="PROLINE-TRNA LIGASE (DUF1680)"/>
    <property type="match status" value="1"/>
</dbReference>
<evidence type="ECO:0008006" key="6">
    <source>
        <dbReference type="Google" id="ProtNLM"/>
    </source>
</evidence>
<organism evidence="4 5">
    <name type="scientific">Neobacillus niacini</name>
    <dbReference type="NCBI Taxonomy" id="86668"/>
    <lineage>
        <taxon>Bacteria</taxon>
        <taxon>Bacillati</taxon>
        <taxon>Bacillota</taxon>
        <taxon>Bacilli</taxon>
        <taxon>Bacillales</taxon>
        <taxon>Bacillaceae</taxon>
        <taxon>Neobacillus</taxon>
    </lineage>
</organism>
<dbReference type="PANTHER" id="PTHR31151:SF0">
    <property type="entry name" value="PROLINE-TRNA LIGASE (DUF1680)"/>
    <property type="match status" value="1"/>
</dbReference>